<reference evidence="3 4" key="1">
    <citation type="submission" date="2023-01" db="EMBL/GenBank/DDBJ databases">
        <authorList>
            <person name="Kreplak J."/>
        </authorList>
    </citation>
    <scope>NUCLEOTIDE SEQUENCE [LARGE SCALE GENOMIC DNA]</scope>
</reference>
<evidence type="ECO:0000256" key="2">
    <source>
        <dbReference type="SAM" id="Phobius"/>
    </source>
</evidence>
<evidence type="ECO:0000313" key="4">
    <source>
        <dbReference type="Proteomes" id="UP001157006"/>
    </source>
</evidence>
<accession>A0AAV1B6H2</accession>
<name>A0AAV1B6H2_VICFA</name>
<protein>
    <submittedName>
        <fullName evidence="3">Uncharacterized protein</fullName>
    </submittedName>
</protein>
<feature type="region of interest" description="Disordered" evidence="1">
    <location>
        <begin position="84"/>
        <end position="103"/>
    </location>
</feature>
<evidence type="ECO:0000313" key="3">
    <source>
        <dbReference type="EMBL" id="CAI8618269.1"/>
    </source>
</evidence>
<sequence>MFRLIVVTFQLLNMQNLIFFFLEPLVIQPSPTNFNDLLPLTTPILFILAVVLHLRPSISVYLYFSLHLNSSRIQLVKQACTKKEDEESMQEHATHQELHHEREEGSIVQWIYLDLQEEIDHRNPENSSNPDVRREINARTSTSQRR</sequence>
<dbReference type="EMBL" id="OX451741">
    <property type="protein sequence ID" value="CAI8618269.1"/>
    <property type="molecule type" value="Genomic_DNA"/>
</dbReference>
<feature type="region of interest" description="Disordered" evidence="1">
    <location>
        <begin position="121"/>
        <end position="146"/>
    </location>
</feature>
<proteinExistence type="predicted"/>
<keyword evidence="4" id="KW-1185">Reference proteome</keyword>
<keyword evidence="2" id="KW-1133">Transmembrane helix</keyword>
<organism evidence="3 4">
    <name type="scientific">Vicia faba</name>
    <name type="common">Broad bean</name>
    <name type="synonym">Faba vulgaris</name>
    <dbReference type="NCBI Taxonomy" id="3906"/>
    <lineage>
        <taxon>Eukaryota</taxon>
        <taxon>Viridiplantae</taxon>
        <taxon>Streptophyta</taxon>
        <taxon>Embryophyta</taxon>
        <taxon>Tracheophyta</taxon>
        <taxon>Spermatophyta</taxon>
        <taxon>Magnoliopsida</taxon>
        <taxon>eudicotyledons</taxon>
        <taxon>Gunneridae</taxon>
        <taxon>Pentapetalae</taxon>
        <taxon>rosids</taxon>
        <taxon>fabids</taxon>
        <taxon>Fabales</taxon>
        <taxon>Fabaceae</taxon>
        <taxon>Papilionoideae</taxon>
        <taxon>50 kb inversion clade</taxon>
        <taxon>NPAAA clade</taxon>
        <taxon>Hologalegina</taxon>
        <taxon>IRL clade</taxon>
        <taxon>Fabeae</taxon>
        <taxon>Vicia</taxon>
    </lineage>
</organism>
<feature type="transmembrane region" description="Helical" evidence="2">
    <location>
        <begin position="44"/>
        <end position="64"/>
    </location>
</feature>
<keyword evidence="2" id="KW-0472">Membrane</keyword>
<keyword evidence="2" id="KW-0812">Transmembrane</keyword>
<evidence type="ECO:0000256" key="1">
    <source>
        <dbReference type="SAM" id="MobiDB-lite"/>
    </source>
</evidence>
<dbReference type="Proteomes" id="UP001157006">
    <property type="component" value="Chromosome 6"/>
</dbReference>
<dbReference type="AlphaFoldDB" id="A0AAV1B6H2"/>
<gene>
    <name evidence="3" type="ORF">VFH_VI115280</name>
</gene>